<feature type="signal peptide" evidence="3">
    <location>
        <begin position="1"/>
        <end position="21"/>
    </location>
</feature>
<dbReference type="InterPro" id="IPR002938">
    <property type="entry name" value="FAD-bd"/>
</dbReference>
<feature type="chain" id="PRO_5046661184" evidence="3">
    <location>
        <begin position="22"/>
        <end position="346"/>
    </location>
</feature>
<keyword evidence="3" id="KW-0732">Signal</keyword>
<comment type="caution">
    <text evidence="5">The sequence shown here is derived from an EMBL/GenBank/DDBJ whole genome shotgun (WGS) entry which is preliminary data.</text>
</comment>
<dbReference type="Gene3D" id="3.50.50.60">
    <property type="entry name" value="FAD/NAD(P)-binding domain"/>
    <property type="match status" value="1"/>
</dbReference>
<evidence type="ECO:0000313" key="5">
    <source>
        <dbReference type="EMBL" id="MBM6399383.1"/>
    </source>
</evidence>
<accession>A0ABS2CHP2</accession>
<dbReference type="PANTHER" id="PTHR13789">
    <property type="entry name" value="MONOOXYGENASE"/>
    <property type="match status" value="1"/>
</dbReference>
<organism evidence="5 6">
    <name type="scientific">Phycicoccus sonneratiae</name>
    <dbReference type="NCBI Taxonomy" id="2807628"/>
    <lineage>
        <taxon>Bacteria</taxon>
        <taxon>Bacillati</taxon>
        <taxon>Actinomycetota</taxon>
        <taxon>Actinomycetes</taxon>
        <taxon>Micrococcales</taxon>
        <taxon>Intrasporangiaceae</taxon>
        <taxon>Phycicoccus</taxon>
    </lineage>
</organism>
<dbReference type="Proteomes" id="UP001430172">
    <property type="component" value="Unassembled WGS sequence"/>
</dbReference>
<dbReference type="EMBL" id="JAFDVD010000004">
    <property type="protein sequence ID" value="MBM6399383.1"/>
    <property type="molecule type" value="Genomic_DNA"/>
</dbReference>
<dbReference type="InterPro" id="IPR036188">
    <property type="entry name" value="FAD/NAD-bd_sf"/>
</dbReference>
<dbReference type="SUPFAM" id="SSF51905">
    <property type="entry name" value="FAD/NAD(P)-binding domain"/>
    <property type="match status" value="1"/>
</dbReference>
<dbReference type="GO" id="GO:0004497">
    <property type="term" value="F:monooxygenase activity"/>
    <property type="evidence" value="ECO:0007669"/>
    <property type="project" value="UniProtKB-KW"/>
</dbReference>
<reference evidence="5" key="1">
    <citation type="submission" date="2021-02" db="EMBL/GenBank/DDBJ databases">
        <title>Phycicoccus sp. MQZ13P-5T, whole genome shotgun sequence.</title>
        <authorList>
            <person name="Tuo L."/>
        </authorList>
    </citation>
    <scope>NUCLEOTIDE SEQUENCE</scope>
    <source>
        <strain evidence="5">MQZ13P-5</strain>
    </source>
</reference>
<evidence type="ECO:0000256" key="2">
    <source>
        <dbReference type="ARBA" id="ARBA00023033"/>
    </source>
</evidence>
<evidence type="ECO:0000259" key="4">
    <source>
        <dbReference type="Pfam" id="PF01494"/>
    </source>
</evidence>
<evidence type="ECO:0000256" key="1">
    <source>
        <dbReference type="ARBA" id="ARBA00023002"/>
    </source>
</evidence>
<protein>
    <submittedName>
        <fullName evidence="5">FAD-dependent monooxygenase</fullName>
    </submittedName>
</protein>
<keyword evidence="2 5" id="KW-0503">Monooxygenase</keyword>
<gene>
    <name evidence="5" type="ORF">JQN70_03185</name>
</gene>
<evidence type="ECO:0000313" key="6">
    <source>
        <dbReference type="Proteomes" id="UP001430172"/>
    </source>
</evidence>
<dbReference type="PRINTS" id="PR00420">
    <property type="entry name" value="RNGMNOXGNASE"/>
</dbReference>
<dbReference type="RefSeq" id="WP_204129870.1">
    <property type="nucleotide sequence ID" value="NZ_JAFDVD010000004.1"/>
</dbReference>
<name>A0ABS2CHP2_9MICO</name>
<dbReference type="PANTHER" id="PTHR13789:SF309">
    <property type="entry name" value="PUTATIVE (AFU_ORTHOLOGUE AFUA_6G14510)-RELATED"/>
    <property type="match status" value="1"/>
</dbReference>
<evidence type="ECO:0000256" key="3">
    <source>
        <dbReference type="SAM" id="SignalP"/>
    </source>
</evidence>
<keyword evidence="6" id="KW-1185">Reference proteome</keyword>
<dbReference type="InterPro" id="IPR050493">
    <property type="entry name" value="FAD-dep_Monooxygenase_BioMet"/>
</dbReference>
<keyword evidence="1" id="KW-0560">Oxidoreductase</keyword>
<proteinExistence type="predicted"/>
<dbReference type="Pfam" id="PF01494">
    <property type="entry name" value="FAD_binding_3"/>
    <property type="match status" value="1"/>
</dbReference>
<feature type="domain" description="FAD-binding" evidence="4">
    <location>
        <begin position="116"/>
        <end position="289"/>
    </location>
</feature>
<sequence length="346" mass="35754">MSAPVRKVAVVGGGVAGLALAAALPPSVEVVVHEAQPERAGWGSSLVLGPWVRPALHRLGVLDAMVRAGSPVGPGRLLALDGRPLTRAHDPHLLAVPRPALLATLAAVVPSRVRVVHEEVDDPSGLDADLVVGADGVRSRVRGLVDRDRAERVPTPWVALRGRLDAPPHPGTVGEYWGPGLLVGLVPTPGGGYWFTSHASAAAPEPLDPAPVLAEARALATEAAEVVRRLLADAPGASATRLWLAPALRRYARGRYVVVGDAAHAMTPNLGRGAGEALLDAVTLAEHVAGGGSLVGWQARRLPATQAARAASGLVMRGALAGRGHALRDRAVRLSPVGAEWPPGRR</sequence>